<dbReference type="EMBL" id="NKCL01000092">
    <property type="protein sequence ID" value="RSL82888.1"/>
    <property type="molecule type" value="Genomic_DNA"/>
</dbReference>
<accession>A0A428RZ83</accession>
<protein>
    <submittedName>
        <fullName evidence="1">Uncharacterized protein</fullName>
    </submittedName>
</protein>
<dbReference type="AlphaFoldDB" id="A0A428RZ83"/>
<sequence length="430" mass="48862">MEGLQLPHLAPSSFDATHHSHPTPRSWFAWLPPLPRKPVWPPWECPWTLSCILLWASVGAFISYHYQTSQQPQQAKVTIIPLVPLLEEATMAASIGIMVIGSPLYHFIRPTLPSKPGELPALQNSEIDPELLWEGIGMQVAGCKGLSTVSPSRSSTPEQRRLFNISSRYLLVHNELFDKMAKIRRATYRPQSKLPPGGFFDVVPPVGQIQAALNTLDMAEWKNGEDESQRQLIQIQYAYIGRIVHDMVLAMEQHIQPVKDIIEGFEESIGVLDECSQFIQNRSDFHDPYSPEDEMDIQRNQRYAYHTDYTIKAWKFGLENLEVASTYIRALSVEMEKVISGQASIGPLGDLVIDVGALHAKLARGAMAYHQEMIEFHKQAEARESDDVMDQFGGVTPELGRRLDALGKPFLMPMWVWCRQQKSNCYYYWL</sequence>
<keyword evidence="2" id="KW-1185">Reference proteome</keyword>
<organism evidence="1 2">
    <name type="scientific">Fusarium floridanum</name>
    <dbReference type="NCBI Taxonomy" id="1325733"/>
    <lineage>
        <taxon>Eukaryota</taxon>
        <taxon>Fungi</taxon>
        <taxon>Dikarya</taxon>
        <taxon>Ascomycota</taxon>
        <taxon>Pezizomycotina</taxon>
        <taxon>Sordariomycetes</taxon>
        <taxon>Hypocreomycetidae</taxon>
        <taxon>Hypocreales</taxon>
        <taxon>Nectriaceae</taxon>
        <taxon>Fusarium</taxon>
        <taxon>Fusarium solani species complex</taxon>
    </lineage>
</organism>
<proteinExistence type="predicted"/>
<comment type="caution">
    <text evidence="1">The sequence shown here is derived from an EMBL/GenBank/DDBJ whole genome shotgun (WGS) entry which is preliminary data.</text>
</comment>
<evidence type="ECO:0000313" key="2">
    <source>
        <dbReference type="Proteomes" id="UP000287972"/>
    </source>
</evidence>
<gene>
    <name evidence="1" type="ORF">CEP51_004852</name>
</gene>
<name>A0A428RZ83_9HYPO</name>
<reference evidence="1 2" key="1">
    <citation type="submission" date="2017-06" db="EMBL/GenBank/DDBJ databases">
        <title>Comparative genomic analysis of Ambrosia Fusariam Clade fungi.</title>
        <authorList>
            <person name="Stajich J.E."/>
            <person name="Carrillo J."/>
            <person name="Kijimoto T."/>
            <person name="Eskalen A."/>
            <person name="O'Donnell K."/>
            <person name="Kasson M."/>
        </authorList>
    </citation>
    <scope>NUCLEOTIDE SEQUENCE [LARGE SCALE GENOMIC DNA]</scope>
    <source>
        <strain evidence="1 2">NRRL62606</strain>
    </source>
</reference>
<dbReference type="Proteomes" id="UP000287972">
    <property type="component" value="Unassembled WGS sequence"/>
</dbReference>
<evidence type="ECO:0000313" key="1">
    <source>
        <dbReference type="EMBL" id="RSL82888.1"/>
    </source>
</evidence>